<evidence type="ECO:0000256" key="1">
    <source>
        <dbReference type="SAM" id="Phobius"/>
    </source>
</evidence>
<proteinExistence type="predicted"/>
<reference evidence="3" key="1">
    <citation type="submission" date="2017-09" db="EMBL/GenBank/DDBJ databases">
        <title>Depth-based differentiation of microbial function through sediment-hosted aquifers and enrichment of novel symbionts in the deep terrestrial subsurface.</title>
        <authorList>
            <person name="Probst A.J."/>
            <person name="Ladd B."/>
            <person name="Jarett J.K."/>
            <person name="Geller-Mcgrath D.E."/>
            <person name="Sieber C.M.K."/>
            <person name="Emerson J.B."/>
            <person name="Anantharaman K."/>
            <person name="Thomas B.C."/>
            <person name="Malmstrom R."/>
            <person name="Stieglmeier M."/>
            <person name="Klingl A."/>
            <person name="Woyke T."/>
            <person name="Ryan C.M."/>
            <person name="Banfield J.F."/>
        </authorList>
    </citation>
    <scope>NUCLEOTIDE SEQUENCE [LARGE SCALE GENOMIC DNA]</scope>
</reference>
<organism evidence="2 3">
    <name type="scientific">candidate division WWE3 bacterium CG08_land_8_20_14_0_20_43_13</name>
    <dbReference type="NCBI Taxonomy" id="1975087"/>
    <lineage>
        <taxon>Bacteria</taxon>
        <taxon>Katanobacteria</taxon>
    </lineage>
</organism>
<comment type="caution">
    <text evidence="2">The sequence shown here is derived from an EMBL/GenBank/DDBJ whole genome shotgun (WGS) entry which is preliminary data.</text>
</comment>
<evidence type="ECO:0000313" key="2">
    <source>
        <dbReference type="EMBL" id="PIS20677.1"/>
    </source>
</evidence>
<keyword evidence="1" id="KW-1133">Transmembrane helix</keyword>
<dbReference type="Proteomes" id="UP000231414">
    <property type="component" value="Unassembled WGS sequence"/>
</dbReference>
<name>A0A2H0X6X7_UNCKA</name>
<feature type="transmembrane region" description="Helical" evidence="1">
    <location>
        <begin position="130"/>
        <end position="152"/>
    </location>
</feature>
<keyword evidence="1" id="KW-0472">Membrane</keyword>
<protein>
    <recommendedName>
        <fullName evidence="4">Rod shape-determining protein MreD</fullName>
    </recommendedName>
</protein>
<feature type="transmembrane region" description="Helical" evidence="1">
    <location>
        <begin position="99"/>
        <end position="118"/>
    </location>
</feature>
<feature type="transmembrane region" description="Helical" evidence="1">
    <location>
        <begin position="74"/>
        <end position="92"/>
    </location>
</feature>
<evidence type="ECO:0008006" key="4">
    <source>
        <dbReference type="Google" id="ProtNLM"/>
    </source>
</evidence>
<gene>
    <name evidence="2" type="ORF">COT52_02445</name>
</gene>
<keyword evidence="1" id="KW-0812">Transmembrane</keyword>
<evidence type="ECO:0000313" key="3">
    <source>
        <dbReference type="Proteomes" id="UP000231414"/>
    </source>
</evidence>
<sequence length="161" mass="18760">MRLIFVYLLILIFSLAEYCFIPQWSWLFPAIHLSLPFLLVFSYQSSSKDDNAGPLLWLAFFSGFLGDIQSNRVFGLQSLFFTAAVSFYILLIREINASLVVFCLWFGFVFALLTVWQYGWGYWSVIGGTWLADLGIGVLLFYPSNWLASWVWKHRFFQLSF</sequence>
<accession>A0A2H0X6X7</accession>
<dbReference type="AlphaFoldDB" id="A0A2H0X6X7"/>
<dbReference type="EMBL" id="PEYW01000036">
    <property type="protein sequence ID" value="PIS20677.1"/>
    <property type="molecule type" value="Genomic_DNA"/>
</dbReference>